<dbReference type="SMART" id="SM01294">
    <property type="entry name" value="PKS_PP_betabranch"/>
    <property type="match status" value="2"/>
</dbReference>
<dbReference type="EMBL" id="JBEZLS010000057">
    <property type="protein sequence ID" value="MEU9356443.1"/>
    <property type="molecule type" value="Genomic_DNA"/>
</dbReference>
<dbReference type="InterPro" id="IPR014043">
    <property type="entry name" value="Acyl_transferase_dom"/>
</dbReference>
<evidence type="ECO:0000256" key="1">
    <source>
        <dbReference type="ARBA" id="ARBA00022450"/>
    </source>
</evidence>
<dbReference type="SUPFAM" id="SSF51735">
    <property type="entry name" value="NAD(P)-binding Rossmann-fold domains"/>
    <property type="match status" value="4"/>
</dbReference>
<dbReference type="SUPFAM" id="SSF55048">
    <property type="entry name" value="Probable ACP-binding domain of malonyl-CoA ACP transacylase"/>
    <property type="match status" value="1"/>
</dbReference>
<gene>
    <name evidence="9" type="ORF">AB0D65_37005</name>
</gene>
<dbReference type="PROSITE" id="PS50075">
    <property type="entry name" value="CARRIER"/>
    <property type="match status" value="2"/>
</dbReference>
<proteinExistence type="predicted"/>
<dbReference type="PANTHER" id="PTHR43775">
    <property type="entry name" value="FATTY ACID SYNTHASE"/>
    <property type="match status" value="1"/>
</dbReference>
<dbReference type="Gene3D" id="6.10.140.1830">
    <property type="match status" value="1"/>
</dbReference>
<dbReference type="Proteomes" id="UP001551582">
    <property type="component" value="Unassembled WGS sequence"/>
</dbReference>
<keyword evidence="3" id="KW-0808">Transferase</keyword>
<dbReference type="InterPro" id="IPR041618">
    <property type="entry name" value="PKS_DE"/>
</dbReference>
<dbReference type="PROSITE" id="PS00012">
    <property type="entry name" value="PHOSPHOPANTETHEINE"/>
    <property type="match status" value="2"/>
</dbReference>
<dbReference type="Gene3D" id="3.40.50.720">
    <property type="entry name" value="NAD(P)-binding Rossmann-like Domain"/>
    <property type="match status" value="2"/>
</dbReference>
<accession>A0ABV3EHF1</accession>
<dbReference type="NCBIfam" id="NF045894">
    <property type="entry name" value="PKS_plus_SDR"/>
    <property type="match status" value="1"/>
</dbReference>
<evidence type="ECO:0000259" key="8">
    <source>
        <dbReference type="PROSITE" id="PS52004"/>
    </source>
</evidence>
<keyword evidence="4" id="KW-0045">Antibiotic biosynthesis</keyword>
<dbReference type="SMART" id="SM00827">
    <property type="entry name" value="PKS_AT"/>
    <property type="match status" value="1"/>
</dbReference>
<dbReference type="Pfam" id="PF18369">
    <property type="entry name" value="PKS_DE"/>
    <property type="match status" value="2"/>
</dbReference>
<evidence type="ECO:0000313" key="9">
    <source>
        <dbReference type="EMBL" id="MEU9356443.1"/>
    </source>
</evidence>
<dbReference type="PANTHER" id="PTHR43775:SF51">
    <property type="entry name" value="INACTIVE PHENOLPHTHIOCEROL SYNTHESIS POLYKETIDE SYNTHASE TYPE I PKS1-RELATED"/>
    <property type="match status" value="1"/>
</dbReference>
<dbReference type="CDD" id="cd00833">
    <property type="entry name" value="PKS"/>
    <property type="match status" value="1"/>
</dbReference>
<dbReference type="InterPro" id="IPR016035">
    <property type="entry name" value="Acyl_Trfase/lysoPLipase"/>
</dbReference>
<dbReference type="PROSITE" id="PS52004">
    <property type="entry name" value="KS3_2"/>
    <property type="match status" value="1"/>
</dbReference>
<feature type="domain" description="Ketosynthase family 3 (KS3)" evidence="8">
    <location>
        <begin position="716"/>
        <end position="1137"/>
    </location>
</feature>
<dbReference type="InterPro" id="IPR009081">
    <property type="entry name" value="PP-bd_ACP"/>
</dbReference>
<dbReference type="Gene3D" id="3.40.366.10">
    <property type="entry name" value="Malonyl-Coenzyme A Acyl Carrier Protein, domain 2"/>
    <property type="match status" value="1"/>
</dbReference>
<dbReference type="InterPro" id="IPR057326">
    <property type="entry name" value="KR_dom"/>
</dbReference>
<dbReference type="InterPro" id="IPR032821">
    <property type="entry name" value="PKS_assoc"/>
</dbReference>
<dbReference type="SMART" id="SM00822">
    <property type="entry name" value="PKS_KR"/>
    <property type="match status" value="2"/>
</dbReference>
<dbReference type="InterPro" id="IPR006162">
    <property type="entry name" value="Ppantetheine_attach_site"/>
</dbReference>
<keyword evidence="2" id="KW-0597">Phosphoprotein</keyword>
<dbReference type="InterPro" id="IPR014031">
    <property type="entry name" value="Ketoacyl_synth_C"/>
</dbReference>
<keyword evidence="10" id="KW-1185">Reference proteome</keyword>
<evidence type="ECO:0000256" key="3">
    <source>
        <dbReference type="ARBA" id="ARBA00022679"/>
    </source>
</evidence>
<dbReference type="Gene3D" id="3.30.70.3290">
    <property type="match status" value="2"/>
</dbReference>
<keyword evidence="1" id="KW-0596">Phosphopantetheine</keyword>
<dbReference type="InterPro" id="IPR013968">
    <property type="entry name" value="PKS_KR"/>
</dbReference>
<comment type="caution">
    <text evidence="9">The sequence shown here is derived from an EMBL/GenBank/DDBJ whole genome shotgun (WGS) entry which is preliminary data.</text>
</comment>
<dbReference type="CDD" id="cd08952">
    <property type="entry name" value="KR_1_SDR_x"/>
    <property type="match status" value="2"/>
</dbReference>
<dbReference type="Gene3D" id="1.10.1200.10">
    <property type="entry name" value="ACP-like"/>
    <property type="match status" value="2"/>
</dbReference>
<evidence type="ECO:0000313" key="10">
    <source>
        <dbReference type="Proteomes" id="UP001551582"/>
    </source>
</evidence>
<dbReference type="InterPro" id="IPR036291">
    <property type="entry name" value="NAD(P)-bd_dom_sf"/>
</dbReference>
<dbReference type="InterPro" id="IPR018201">
    <property type="entry name" value="Ketoacyl_synth_AS"/>
</dbReference>
<feature type="domain" description="Carrier" evidence="7">
    <location>
        <begin position="2168"/>
        <end position="2243"/>
    </location>
</feature>
<dbReference type="PROSITE" id="PS00606">
    <property type="entry name" value="KS3_1"/>
    <property type="match status" value="1"/>
</dbReference>
<dbReference type="InterPro" id="IPR050091">
    <property type="entry name" value="PKS_NRPS_Biosynth_Enz"/>
</dbReference>
<evidence type="ECO:0000256" key="4">
    <source>
        <dbReference type="ARBA" id="ARBA00023194"/>
    </source>
</evidence>
<evidence type="ECO:0000256" key="6">
    <source>
        <dbReference type="ARBA" id="ARBA00023315"/>
    </source>
</evidence>
<evidence type="ECO:0000256" key="2">
    <source>
        <dbReference type="ARBA" id="ARBA00022553"/>
    </source>
</evidence>
<dbReference type="Pfam" id="PF02801">
    <property type="entry name" value="Ketoacyl-synt_C"/>
    <property type="match status" value="1"/>
</dbReference>
<dbReference type="SUPFAM" id="SSF53901">
    <property type="entry name" value="Thiolase-like"/>
    <property type="match status" value="1"/>
</dbReference>
<dbReference type="InterPro" id="IPR014030">
    <property type="entry name" value="Ketoacyl_synth_N"/>
</dbReference>
<sequence>MLRKDRPEETALLTALARLHVTGVDIDWDAWFHGTGARRTELPTYAFQREHYWPEPAAAPGAGAGQDPVDAAFWAAVEREDLQALSATLDLDDTVLSDVLPALSSWRRGLTERSLLDGWRYRVSWRPLTATTAISSTARSPWLVLIPTVLDGDPWAEAVAGALGADAVRVVCAPDDAALAGHLTEAADGTGYAGVVSLFAAVTDRDDRDDRALPSGAAWPDALLDALDDAGIPGRLWAVTRGAVPVGRSDSGTDPVQAAVWGLGRVTALERPDRWGGLVDVDHVADARTAERLRAVLAATGPDAEDQVALRASGAYGRRLVRAAAQRPDAPWRPTGTVLVTGGPEGFAGHVARWLAGNGATGVLLAVPGAADADALDALRSELAELETEFTAVVHDPADPSALTEAVDALPDGRPLTAVIHTGDDGAPAEGTGAPGADALLATVRRDLDALDAATGDRNLDAFVVFGSISGIWGVSGQGAGAAAGAYLDAVTQERRADGRTAVAVSWGAWTGAGPDGLAAHLRANGLPAMDPHRALTVLGAVVGDAVADPSAPASVTVADVLWDRFAPAFTRTRPGRLFTELPEARRALDGAGGGDRADAGTADTLRTRLRQLDERDRLPYALDLVRTEVASVLGHAGAGAVPAEQAFKDLGFDSLTAVDLRNQLAAATGLTLPATLVFDYPTPTALAAHLLTGLLGEDTGPATPAAHGTDAGAACDPIVIVGMSCRYPGGVRSPEDLWELAVAGTDAIGAFPTDRGWDLDRLRHGDRDGRGRSVTRHGGFLYDVADFDPDFFGISPREALVIDPQQRIVLEAAWEALERAGIDPAGLRGGDTGVFVGGGSGDYRPAIGQVGHVETAQSASLLSGRLSYTLGLEGPSVSVDTACSSSLVALHLAAQALRNGECSIALAGGVTVMSTPVGFVEFGEMGALSPDGRCKAFSDDADGTAWAEGVGMLVVERLSDARRNGHQVLAVLRGSAVNQDGASNGLTAPNGPSQQRVIRKALAAAGLTARDVDAVEAHGTGTALGDPIEAQALLATYGQDRDPERPLLLGSLKSNLGHTQAASGVAGVIKMVLAMRHGTLPKTLHVGTPSTHVAWDPDAVRLLTEETAWPETGRPRRAGVSSFGASGTNAHVVLEQPTADATAPAPAAGENPADAGPLPVALSAVTRDALAEQADRLLARLTDGADPAAAHSAASVADLALSLGTTRSAFEHRAVLVAADRAELLDALTALAEDRTVPNVLRGSAAPGGRTAFLFPGQGSQRAGAGRGLYARYPVFAEALDAVAACLDPQLDRPLREVMFAEEGTPEAALLDTTGYTQPALFALGVALYRLVESWGVRPDLLAGHSVGEIAAAHVAGVFTLEDACTVVAARARLMQALPSGGAMIAVRASEEEIAGRLGDRVSLAAVNGPDAVVISGDEDAVTALAEEFTALGRKTRRLRVSHAFHSLHMDAMLQDFARVTRSVSYTSPTLPLVSNLTGETAAPERVCDPGYWVEHVRRAVRFGDGVRALAARGATRYLELGPDGVLCSLAQDTFDALADDNRPAPAAVPALRTGRDEERSLIGAVARLHAAGQPLDWAALLDGSGARRVDLPTYAFRRRRFWPDEAPATPDTAAGAGDGDAAFWAAVQGEDFDALAGDLGVDGESLSRVLPALRDWRSKRGDQATVDGWRQRIAWRPLNRTGTSGTPAGTWLAVLPAGHGDDPWTAEVLRLLGPATVRLEATGADRAGLAARLRELQHGDASFTGVVSLLALAEGHDPQAPGTPRGATLTTALLQALGDARVDAPLWCLTRGAVAVSPGERVPAPLQAAVHGLGRVAALEYPHRWGGTVDLPETLDERSAERLAAVLADPEGEDQLAVRPAAVFGRRLAAVRPGTPRDWQPTGTVLITGGTGALGTHVARRLAGAGARHLVLLSRSGPDAPGAGKLRAELAELGAEATFAACDTADRDALAAVLADIPGHAPLTGVVHTAGVLDDGVLDSLTPERFEAVFHAKVTGALLLDELTRDHELDVFALFSSASAAVGNPGQGNYAAANAVLDALAERRRADGLPATSVAYGAWGGEGMAGDGRAAALAQRTGIRPLDPDLAVLALRRTVTGNDPVAVVADVDPERFVRAFTTVRPSALLTEMPAYAALTAAASAAAHDADRAAPELRDRLARLPGNRRLGAVLTLVRERAADVLGHTGTDLVGSDRAFRDLGFDSLGAVELRNQLGAATGLTLSATLVFDHPTPAALAEHILGELLPGDTPGGETTDENALRAVLASVSLDRLREIGVLEPLLKLAGRMQEPAAGTQARGTGAEDVSDASIDAMEVDDLVQAALNGNLDEQRD</sequence>
<dbReference type="Gene3D" id="3.40.47.10">
    <property type="match status" value="1"/>
</dbReference>
<feature type="domain" description="Carrier" evidence="7">
    <location>
        <begin position="620"/>
        <end position="695"/>
    </location>
</feature>
<dbReference type="Pfam" id="PF00698">
    <property type="entry name" value="Acyl_transf_1"/>
    <property type="match status" value="1"/>
</dbReference>
<dbReference type="Pfam" id="PF08659">
    <property type="entry name" value="KR"/>
    <property type="match status" value="2"/>
</dbReference>
<keyword evidence="5" id="KW-0511">Multifunctional enzyme</keyword>
<evidence type="ECO:0000256" key="5">
    <source>
        <dbReference type="ARBA" id="ARBA00023268"/>
    </source>
</evidence>
<dbReference type="SUPFAM" id="SSF52151">
    <property type="entry name" value="FabD/lysophospholipase-like"/>
    <property type="match status" value="1"/>
</dbReference>
<dbReference type="InterPro" id="IPR016036">
    <property type="entry name" value="Malonyl_transacylase_ACP-bd"/>
</dbReference>
<dbReference type="Gene3D" id="3.40.50.11460">
    <property type="match status" value="1"/>
</dbReference>
<dbReference type="InterPro" id="IPR020841">
    <property type="entry name" value="PKS_Beta-ketoAc_synthase_dom"/>
</dbReference>
<dbReference type="InterPro" id="IPR036736">
    <property type="entry name" value="ACP-like_sf"/>
</dbReference>
<organism evidence="9 10">
    <name type="scientific">Streptomyces griseoloalbus</name>
    <dbReference type="NCBI Taxonomy" id="67303"/>
    <lineage>
        <taxon>Bacteria</taxon>
        <taxon>Bacillati</taxon>
        <taxon>Actinomycetota</taxon>
        <taxon>Actinomycetes</taxon>
        <taxon>Kitasatosporales</taxon>
        <taxon>Streptomycetaceae</taxon>
        <taxon>Streptomyces</taxon>
    </lineage>
</organism>
<dbReference type="Pfam" id="PF16197">
    <property type="entry name" value="KAsynt_C_assoc"/>
    <property type="match status" value="1"/>
</dbReference>
<keyword evidence="6" id="KW-0012">Acyltransferase</keyword>
<dbReference type="InterPro" id="IPR020806">
    <property type="entry name" value="PKS_PP-bd"/>
</dbReference>
<dbReference type="SUPFAM" id="SSF47336">
    <property type="entry name" value="ACP-like"/>
    <property type="match status" value="2"/>
</dbReference>
<name>A0ABV3EHF1_9ACTN</name>
<dbReference type="Pfam" id="PF00550">
    <property type="entry name" value="PP-binding"/>
    <property type="match status" value="2"/>
</dbReference>
<dbReference type="InterPro" id="IPR001227">
    <property type="entry name" value="Ac_transferase_dom_sf"/>
</dbReference>
<dbReference type="SMART" id="SM00825">
    <property type="entry name" value="PKS_KS"/>
    <property type="match status" value="1"/>
</dbReference>
<evidence type="ECO:0000259" key="7">
    <source>
        <dbReference type="PROSITE" id="PS50075"/>
    </source>
</evidence>
<dbReference type="InterPro" id="IPR016039">
    <property type="entry name" value="Thiolase-like"/>
</dbReference>
<reference evidence="9 10" key="1">
    <citation type="submission" date="2024-06" db="EMBL/GenBank/DDBJ databases">
        <title>The Natural Products Discovery Center: Release of the First 8490 Sequenced Strains for Exploring Actinobacteria Biosynthetic Diversity.</title>
        <authorList>
            <person name="Kalkreuter E."/>
            <person name="Kautsar S.A."/>
            <person name="Yang D."/>
            <person name="Bader C.D."/>
            <person name="Teijaro C.N."/>
            <person name="Fluegel L."/>
            <person name="Davis C.M."/>
            <person name="Simpson J.R."/>
            <person name="Lauterbach L."/>
            <person name="Steele A.D."/>
            <person name="Gui C."/>
            <person name="Meng S."/>
            <person name="Li G."/>
            <person name="Viehrig K."/>
            <person name="Ye F."/>
            <person name="Su P."/>
            <person name="Kiefer A.F."/>
            <person name="Nichols A."/>
            <person name="Cepeda A.J."/>
            <person name="Yan W."/>
            <person name="Fan B."/>
            <person name="Jiang Y."/>
            <person name="Adhikari A."/>
            <person name="Zheng C.-J."/>
            <person name="Schuster L."/>
            <person name="Cowan T.M."/>
            <person name="Smanski M.J."/>
            <person name="Chevrette M.G."/>
            <person name="De Carvalho L.P.S."/>
            <person name="Shen B."/>
        </authorList>
    </citation>
    <scope>NUCLEOTIDE SEQUENCE [LARGE SCALE GENOMIC DNA]</scope>
    <source>
        <strain evidence="9 10">NPDC048274</strain>
    </source>
</reference>
<dbReference type="SMART" id="SM00823">
    <property type="entry name" value="PKS_PP"/>
    <property type="match status" value="2"/>
</dbReference>
<protein>
    <submittedName>
        <fullName evidence="9">Type I polyketide synthase</fullName>
    </submittedName>
</protein>
<dbReference type="Pfam" id="PF00109">
    <property type="entry name" value="ketoacyl-synt"/>
    <property type="match status" value="1"/>
</dbReference>